<sequence length="115" mass="11806">MGDGAVIGLVTDILLVLATLVIGAAALLAIGRVVAGPSALDRIVASDLLVAIVTGGVALWIVNSGQHGLLVILLLLSILGFTGAASMARLMGDRVMLARRHEAEQALLKLEESDE</sequence>
<dbReference type="EMBL" id="VKKG01000003">
    <property type="protein sequence ID" value="TRY18293.1"/>
    <property type="molecule type" value="Genomic_DNA"/>
</dbReference>
<reference evidence="9 10" key="1">
    <citation type="submission" date="2019-07" db="EMBL/GenBank/DDBJ databases">
        <authorList>
            <person name="Zhou L.-Y."/>
        </authorList>
    </citation>
    <scope>NUCLEOTIDE SEQUENCE [LARGE SCALE GENOMIC DNA]</scope>
    <source>
        <strain evidence="9 10">YIM 101269</strain>
    </source>
</reference>
<dbReference type="PANTHER" id="PTHR34702:SF1">
    <property type="entry name" value="NA(+)_H(+) ANTIPORTER SUBUNIT F"/>
    <property type="match status" value="1"/>
</dbReference>
<keyword evidence="4" id="KW-1003">Cell membrane</keyword>
<evidence type="ECO:0000256" key="1">
    <source>
        <dbReference type="ARBA" id="ARBA00004651"/>
    </source>
</evidence>
<comment type="similarity">
    <text evidence="2">Belongs to the CPA3 antiporters (TC 2.A.63) subunit F family.</text>
</comment>
<keyword evidence="3" id="KW-0813">Transport</keyword>
<evidence type="ECO:0000256" key="7">
    <source>
        <dbReference type="ARBA" id="ARBA00023136"/>
    </source>
</evidence>
<dbReference type="InterPro" id="IPR007208">
    <property type="entry name" value="MrpF/PhaF-like"/>
</dbReference>
<organism evidence="9 10">
    <name type="scientific">Tessaracoccus rhinocerotis</name>
    <dbReference type="NCBI Taxonomy" id="1689449"/>
    <lineage>
        <taxon>Bacteria</taxon>
        <taxon>Bacillati</taxon>
        <taxon>Actinomycetota</taxon>
        <taxon>Actinomycetes</taxon>
        <taxon>Propionibacteriales</taxon>
        <taxon>Propionibacteriaceae</taxon>
        <taxon>Tessaracoccus</taxon>
    </lineage>
</organism>
<feature type="transmembrane region" description="Helical" evidence="8">
    <location>
        <begin position="68"/>
        <end position="90"/>
    </location>
</feature>
<keyword evidence="5 8" id="KW-0812">Transmembrane</keyword>
<evidence type="ECO:0000256" key="3">
    <source>
        <dbReference type="ARBA" id="ARBA00022448"/>
    </source>
</evidence>
<feature type="transmembrane region" description="Helical" evidence="8">
    <location>
        <begin position="6"/>
        <end position="31"/>
    </location>
</feature>
<accession>A0A553K0R8</accession>
<dbReference type="AlphaFoldDB" id="A0A553K0R8"/>
<evidence type="ECO:0000256" key="4">
    <source>
        <dbReference type="ARBA" id="ARBA00022475"/>
    </source>
</evidence>
<gene>
    <name evidence="9" type="ORF">FOJ82_09675</name>
</gene>
<dbReference type="Pfam" id="PF04066">
    <property type="entry name" value="MrpF_PhaF"/>
    <property type="match status" value="1"/>
</dbReference>
<evidence type="ECO:0000256" key="8">
    <source>
        <dbReference type="SAM" id="Phobius"/>
    </source>
</evidence>
<evidence type="ECO:0000256" key="5">
    <source>
        <dbReference type="ARBA" id="ARBA00022692"/>
    </source>
</evidence>
<evidence type="ECO:0000313" key="9">
    <source>
        <dbReference type="EMBL" id="TRY18293.1"/>
    </source>
</evidence>
<keyword evidence="10" id="KW-1185">Reference proteome</keyword>
<dbReference type="GO" id="GO:0005886">
    <property type="term" value="C:plasma membrane"/>
    <property type="evidence" value="ECO:0007669"/>
    <property type="project" value="UniProtKB-SubCell"/>
</dbReference>
<dbReference type="GO" id="GO:0015385">
    <property type="term" value="F:sodium:proton antiporter activity"/>
    <property type="evidence" value="ECO:0007669"/>
    <property type="project" value="TreeGrafter"/>
</dbReference>
<dbReference type="Proteomes" id="UP000317638">
    <property type="component" value="Unassembled WGS sequence"/>
</dbReference>
<keyword evidence="7 8" id="KW-0472">Membrane</keyword>
<feature type="transmembrane region" description="Helical" evidence="8">
    <location>
        <begin position="43"/>
        <end position="62"/>
    </location>
</feature>
<comment type="caution">
    <text evidence="9">The sequence shown here is derived from an EMBL/GenBank/DDBJ whole genome shotgun (WGS) entry which is preliminary data.</text>
</comment>
<dbReference type="OrthoDB" id="3733837at2"/>
<protein>
    <submittedName>
        <fullName evidence="9">Cation:proton antiporter</fullName>
    </submittedName>
</protein>
<evidence type="ECO:0000256" key="2">
    <source>
        <dbReference type="ARBA" id="ARBA00009212"/>
    </source>
</evidence>
<name>A0A553K0R8_9ACTN</name>
<dbReference type="PANTHER" id="PTHR34702">
    <property type="entry name" value="NA(+)/H(+) ANTIPORTER SUBUNIT F1"/>
    <property type="match status" value="1"/>
</dbReference>
<keyword evidence="6 8" id="KW-1133">Transmembrane helix</keyword>
<evidence type="ECO:0000313" key="10">
    <source>
        <dbReference type="Proteomes" id="UP000317638"/>
    </source>
</evidence>
<proteinExistence type="inferred from homology"/>
<evidence type="ECO:0000256" key="6">
    <source>
        <dbReference type="ARBA" id="ARBA00022989"/>
    </source>
</evidence>
<comment type="subcellular location">
    <subcellularLocation>
        <location evidence="1">Cell membrane</location>
        <topology evidence="1">Multi-pass membrane protein</topology>
    </subcellularLocation>
</comment>